<keyword evidence="5" id="KW-0804">Transcription</keyword>
<dbReference type="Pfam" id="PF11594">
    <property type="entry name" value="Med28"/>
    <property type="match status" value="1"/>
</dbReference>
<proteinExistence type="inferred from homology"/>
<evidence type="ECO:0000313" key="9">
    <source>
        <dbReference type="Proteomes" id="UP000439903"/>
    </source>
</evidence>
<evidence type="ECO:0000256" key="4">
    <source>
        <dbReference type="ARBA" id="ARBA00023054"/>
    </source>
</evidence>
<dbReference type="EMBL" id="WTPW01001240">
    <property type="protein sequence ID" value="KAF0447361.1"/>
    <property type="molecule type" value="Genomic_DNA"/>
</dbReference>
<gene>
    <name evidence="8" type="ORF">F8M41_002795</name>
</gene>
<comment type="similarity">
    <text evidence="2">Belongs to the Mediator complex subunit 28 family.</text>
</comment>
<keyword evidence="3" id="KW-0805">Transcription regulation</keyword>
<reference evidence="8 9" key="1">
    <citation type="journal article" date="2019" name="Environ. Microbiol.">
        <title>At the nexus of three kingdoms: the genome of the mycorrhizal fungus Gigaspora margarita provides insights into plant, endobacterial and fungal interactions.</title>
        <authorList>
            <person name="Venice F."/>
            <person name="Ghignone S."/>
            <person name="Salvioli di Fossalunga A."/>
            <person name="Amselem J."/>
            <person name="Novero M."/>
            <person name="Xianan X."/>
            <person name="Sedzielewska Toro K."/>
            <person name="Morin E."/>
            <person name="Lipzen A."/>
            <person name="Grigoriev I.V."/>
            <person name="Henrissat B."/>
            <person name="Martin F.M."/>
            <person name="Bonfante P."/>
        </authorList>
    </citation>
    <scope>NUCLEOTIDE SEQUENCE [LARGE SCALE GENOMIC DNA]</scope>
    <source>
        <strain evidence="8 9">BEG34</strain>
    </source>
</reference>
<comment type="subcellular location">
    <subcellularLocation>
        <location evidence="1">Nucleus</location>
    </subcellularLocation>
</comment>
<dbReference type="Proteomes" id="UP000439903">
    <property type="component" value="Unassembled WGS sequence"/>
</dbReference>
<organism evidence="8 9">
    <name type="scientific">Gigaspora margarita</name>
    <dbReference type="NCBI Taxonomy" id="4874"/>
    <lineage>
        <taxon>Eukaryota</taxon>
        <taxon>Fungi</taxon>
        <taxon>Fungi incertae sedis</taxon>
        <taxon>Mucoromycota</taxon>
        <taxon>Glomeromycotina</taxon>
        <taxon>Glomeromycetes</taxon>
        <taxon>Diversisporales</taxon>
        <taxon>Gigasporaceae</taxon>
        <taxon>Gigaspora</taxon>
    </lineage>
</organism>
<evidence type="ECO:0000256" key="6">
    <source>
        <dbReference type="ARBA" id="ARBA00023242"/>
    </source>
</evidence>
<dbReference type="GO" id="GO:0005634">
    <property type="term" value="C:nucleus"/>
    <property type="evidence" value="ECO:0007669"/>
    <property type="project" value="UniProtKB-SubCell"/>
</dbReference>
<comment type="caution">
    <text evidence="8">The sequence shown here is derived from an EMBL/GenBank/DDBJ whole genome shotgun (WGS) entry which is preliminary data.</text>
</comment>
<evidence type="ECO:0000256" key="3">
    <source>
        <dbReference type="ARBA" id="ARBA00023015"/>
    </source>
</evidence>
<dbReference type="AlphaFoldDB" id="A0A8H3XEA4"/>
<name>A0A8H3XEA4_GIGMA</name>
<evidence type="ECO:0000256" key="7">
    <source>
        <dbReference type="SAM" id="Coils"/>
    </source>
</evidence>
<dbReference type="OrthoDB" id="2347592at2759"/>
<feature type="coiled-coil region" evidence="7">
    <location>
        <begin position="80"/>
        <end position="121"/>
    </location>
</feature>
<protein>
    <recommendedName>
        <fullName evidence="10">Mediator of RNA polymerase II transcription subunit 28</fullName>
    </recommendedName>
</protein>
<evidence type="ECO:0000256" key="5">
    <source>
        <dbReference type="ARBA" id="ARBA00023163"/>
    </source>
</evidence>
<evidence type="ECO:0008006" key="10">
    <source>
        <dbReference type="Google" id="ProtNLM"/>
    </source>
</evidence>
<sequence length="126" mass="14568">MSFTSPLDDSLQSLLNQLNSEFDECIKQIVPNGLDNTERSRSSQDESQANKVHLLRFLQIAKKLETALSKIIQSEKHQEQIALQDEINGLQQNIAQQREVIEKYTALVREWSKEFSELEKENKLPL</sequence>
<evidence type="ECO:0000313" key="8">
    <source>
        <dbReference type="EMBL" id="KAF0447361.1"/>
    </source>
</evidence>
<keyword evidence="9" id="KW-1185">Reference proteome</keyword>
<keyword evidence="6" id="KW-0539">Nucleus</keyword>
<evidence type="ECO:0000256" key="1">
    <source>
        <dbReference type="ARBA" id="ARBA00004123"/>
    </source>
</evidence>
<keyword evidence="4 7" id="KW-0175">Coiled coil</keyword>
<evidence type="ECO:0000256" key="2">
    <source>
        <dbReference type="ARBA" id="ARBA00005571"/>
    </source>
</evidence>
<dbReference type="InterPro" id="IPR021640">
    <property type="entry name" value="Mediator_Med28"/>
</dbReference>
<accession>A0A8H3XEA4</accession>